<organism evidence="7 8">
    <name type="scientific">Paenibacillus anseongense</name>
    <dbReference type="NCBI Taxonomy" id="2682845"/>
    <lineage>
        <taxon>Bacteria</taxon>
        <taxon>Bacillati</taxon>
        <taxon>Bacillota</taxon>
        <taxon>Bacilli</taxon>
        <taxon>Bacillales</taxon>
        <taxon>Paenibacillaceae</taxon>
        <taxon>Paenibacillus</taxon>
    </lineage>
</organism>
<evidence type="ECO:0000256" key="6">
    <source>
        <dbReference type="SAM" id="MobiDB-lite"/>
    </source>
</evidence>
<comment type="caution">
    <text evidence="7">The sequence shown here is derived from an EMBL/GenBank/DDBJ whole genome shotgun (WGS) entry which is preliminary data.</text>
</comment>
<evidence type="ECO:0000313" key="8">
    <source>
        <dbReference type="Proteomes" id="UP000467637"/>
    </source>
</evidence>
<evidence type="ECO:0000256" key="3">
    <source>
        <dbReference type="ARBA" id="ARBA00023136"/>
    </source>
</evidence>
<dbReference type="InterPro" id="IPR006059">
    <property type="entry name" value="SBP"/>
</dbReference>
<dbReference type="InterPro" id="IPR050490">
    <property type="entry name" value="Bact_solute-bd_prot1"/>
</dbReference>
<keyword evidence="8" id="KW-1185">Reference proteome</keyword>
<sequence>MIRVEQMIIESIIGGVTKMGKRRLMGTALVSGIVMLSALTGCGKDAATQPAASTKPTETQAAAAPTAKPADPVKLKLAMWDAKGDITFWQEKVKDYTKLKPNVTVEVEKVPDNGGQYLKVRLAANDLPDLFYLKPAHMQIYKQSLLPLDDLNGAKNNKFPAKIDGKILGAPLVSFSEFVYFHPSVFKELNLEVPKTLPELMSTMEKIKTNGKYTPIAIGGKEDWTFYPFMEFGPHILSGDENYLATLAKTPEPFGDGSTFDKVGKVIKEMSSKKLAGPDALSISFDQSTQLFESKKAAMIAAGQWYYGDYVNRVKTDDDVGVFPLPFRSTESEPLTAMTLSDMNIGINKNSKNAAEAKAFFEWMFSKDVYQGYINNAQQFSTINGVNSEIPFFNKWTEKYPFKPFIYNATDEAFAKVSGAAQFDFKKAAQEIYSGKPIETVEKDLNNKWKKAVESNK</sequence>
<proteinExistence type="predicted"/>
<dbReference type="Pfam" id="PF01547">
    <property type="entry name" value="SBP_bac_1"/>
    <property type="match status" value="1"/>
</dbReference>
<keyword evidence="5" id="KW-0449">Lipoprotein</keyword>
<keyword evidence="1" id="KW-1003">Cell membrane</keyword>
<reference evidence="7 8" key="1">
    <citation type="submission" date="2019-12" db="EMBL/GenBank/DDBJ databases">
        <authorList>
            <person name="Huq M.A."/>
        </authorList>
    </citation>
    <scope>NUCLEOTIDE SEQUENCE [LARGE SCALE GENOMIC DNA]</scope>
    <source>
        <strain evidence="7 8">MAH-34</strain>
    </source>
</reference>
<protein>
    <submittedName>
        <fullName evidence="7">Extracellular solute-binding protein</fullName>
    </submittedName>
</protein>
<keyword evidence="3" id="KW-0472">Membrane</keyword>
<name>A0ABW9U4P1_9BACL</name>
<dbReference type="SUPFAM" id="SSF53850">
    <property type="entry name" value="Periplasmic binding protein-like II"/>
    <property type="match status" value="1"/>
</dbReference>
<feature type="region of interest" description="Disordered" evidence="6">
    <location>
        <begin position="46"/>
        <end position="67"/>
    </location>
</feature>
<dbReference type="Gene3D" id="3.40.190.10">
    <property type="entry name" value="Periplasmic binding protein-like II"/>
    <property type="match status" value="2"/>
</dbReference>
<dbReference type="EMBL" id="WSEM01000005">
    <property type="protein sequence ID" value="MVQ34079.1"/>
    <property type="molecule type" value="Genomic_DNA"/>
</dbReference>
<evidence type="ECO:0000256" key="5">
    <source>
        <dbReference type="ARBA" id="ARBA00023288"/>
    </source>
</evidence>
<evidence type="ECO:0000313" key="7">
    <source>
        <dbReference type="EMBL" id="MVQ34079.1"/>
    </source>
</evidence>
<keyword evidence="2" id="KW-0732">Signal</keyword>
<gene>
    <name evidence="7" type="ORF">GON05_05375</name>
</gene>
<feature type="compositionally biased region" description="Low complexity" evidence="6">
    <location>
        <begin position="54"/>
        <end position="67"/>
    </location>
</feature>
<evidence type="ECO:0000256" key="4">
    <source>
        <dbReference type="ARBA" id="ARBA00023139"/>
    </source>
</evidence>
<dbReference type="Proteomes" id="UP000467637">
    <property type="component" value="Unassembled WGS sequence"/>
</dbReference>
<dbReference type="PANTHER" id="PTHR43649">
    <property type="entry name" value="ARABINOSE-BINDING PROTEIN-RELATED"/>
    <property type="match status" value="1"/>
</dbReference>
<keyword evidence="4" id="KW-0564">Palmitate</keyword>
<evidence type="ECO:0000256" key="1">
    <source>
        <dbReference type="ARBA" id="ARBA00022475"/>
    </source>
</evidence>
<dbReference type="PANTHER" id="PTHR43649:SF33">
    <property type="entry name" value="POLYGALACTURONAN_RHAMNOGALACTURONAN-BINDING PROTEIN YTCQ"/>
    <property type="match status" value="1"/>
</dbReference>
<accession>A0ABW9U4P1</accession>
<evidence type="ECO:0000256" key="2">
    <source>
        <dbReference type="ARBA" id="ARBA00022729"/>
    </source>
</evidence>